<evidence type="ECO:0000313" key="2">
    <source>
        <dbReference type="Proteomes" id="UP001604336"/>
    </source>
</evidence>
<dbReference type="AlphaFoldDB" id="A0ABD1VA98"/>
<evidence type="ECO:0000313" key="1">
    <source>
        <dbReference type="EMBL" id="KAL2533508.1"/>
    </source>
</evidence>
<dbReference type="Proteomes" id="UP001604336">
    <property type="component" value="Unassembled WGS sequence"/>
</dbReference>
<organism evidence="1 2">
    <name type="scientific">Abeliophyllum distichum</name>
    <dbReference type="NCBI Taxonomy" id="126358"/>
    <lineage>
        <taxon>Eukaryota</taxon>
        <taxon>Viridiplantae</taxon>
        <taxon>Streptophyta</taxon>
        <taxon>Embryophyta</taxon>
        <taxon>Tracheophyta</taxon>
        <taxon>Spermatophyta</taxon>
        <taxon>Magnoliopsida</taxon>
        <taxon>eudicotyledons</taxon>
        <taxon>Gunneridae</taxon>
        <taxon>Pentapetalae</taxon>
        <taxon>asterids</taxon>
        <taxon>lamiids</taxon>
        <taxon>Lamiales</taxon>
        <taxon>Oleaceae</taxon>
        <taxon>Forsythieae</taxon>
        <taxon>Abeliophyllum</taxon>
    </lineage>
</organism>
<comment type="caution">
    <text evidence="1">The sequence shown here is derived from an EMBL/GenBank/DDBJ whole genome shotgun (WGS) entry which is preliminary data.</text>
</comment>
<sequence length="216" mass="23747">MPIVEEPPRPYDKGKTLVVPEYQSKTTVSPSLPKEVPHLPRATDEDVDSVLRPIQTLFTSLELVKSSSVPCSSFVTRLSTSSILSVDDMNALKKAVLAYTSFIDKDRSKASATSQKELLARLIEDFVDALQHPTIALPADIRLTLREIYQEVSILLSKNSKLKSKKTSLVQAVAENKSLNIAIDKAKSTLNELSSEVVIEYSLLMSLEAGMSDIQA</sequence>
<proteinExistence type="predicted"/>
<protein>
    <submittedName>
        <fullName evidence="1">Uncharacterized protein</fullName>
    </submittedName>
</protein>
<accession>A0ABD1VA98</accession>
<reference evidence="2" key="1">
    <citation type="submission" date="2024-07" db="EMBL/GenBank/DDBJ databases">
        <title>Two chromosome-level genome assemblies of Korean endemic species Abeliophyllum distichum and Forsythia ovata (Oleaceae).</title>
        <authorList>
            <person name="Jang H."/>
        </authorList>
    </citation>
    <scope>NUCLEOTIDE SEQUENCE [LARGE SCALE GENOMIC DNA]</scope>
</reference>
<name>A0ABD1VA98_9LAMI</name>
<gene>
    <name evidence="1" type="ORF">Adt_06859</name>
</gene>
<keyword evidence="2" id="KW-1185">Reference proteome</keyword>
<dbReference type="EMBL" id="JBFOLK010000002">
    <property type="protein sequence ID" value="KAL2533508.1"/>
    <property type="molecule type" value="Genomic_DNA"/>
</dbReference>